<feature type="domain" description="HTH cro/C1-type" evidence="1">
    <location>
        <begin position="6"/>
        <end position="60"/>
    </location>
</feature>
<dbReference type="Proteomes" id="UP000029734">
    <property type="component" value="Unassembled WGS sequence"/>
</dbReference>
<protein>
    <recommendedName>
        <fullName evidence="1">HTH cro/C1-type domain-containing protein</fullName>
    </recommendedName>
</protein>
<dbReference type="InterPro" id="IPR010982">
    <property type="entry name" value="Lambda_DNA-bd_dom_sf"/>
</dbReference>
<dbReference type="CDD" id="cd00093">
    <property type="entry name" value="HTH_XRE"/>
    <property type="match status" value="1"/>
</dbReference>
<name>A0A098M8V5_9BACL</name>
<reference evidence="2 3" key="1">
    <citation type="submission" date="2014-08" db="EMBL/GenBank/DDBJ databases">
        <authorList>
            <person name="den Bakker H.C."/>
        </authorList>
    </citation>
    <scope>NUCLEOTIDE SEQUENCE [LARGE SCALE GENOMIC DNA]</scope>
    <source>
        <strain evidence="2 3">DSM 18334</strain>
    </source>
</reference>
<dbReference type="EMBL" id="JQCR01000002">
    <property type="protein sequence ID" value="KGE18483.1"/>
    <property type="molecule type" value="Genomic_DNA"/>
</dbReference>
<dbReference type="OrthoDB" id="2664357at2"/>
<dbReference type="PROSITE" id="PS50943">
    <property type="entry name" value="HTH_CROC1"/>
    <property type="match status" value="1"/>
</dbReference>
<dbReference type="GO" id="GO:0003677">
    <property type="term" value="F:DNA binding"/>
    <property type="evidence" value="ECO:0007669"/>
    <property type="project" value="InterPro"/>
</dbReference>
<gene>
    <name evidence="2" type="ORF">PWYN_03185</name>
</gene>
<evidence type="ECO:0000313" key="3">
    <source>
        <dbReference type="Proteomes" id="UP000029734"/>
    </source>
</evidence>
<sequence length="95" mass="10967">MARRTMREWRAYLNLSKQDVGRSLGIHPSTYAKWERNPEEIKVCDIERIADAFKCDPKEIIFFEGNPSLKLGFFNSNHGKDGQSVEHKLEAEVSV</sequence>
<dbReference type="InterPro" id="IPR001387">
    <property type="entry name" value="Cro/C1-type_HTH"/>
</dbReference>
<keyword evidence="3" id="KW-1185">Reference proteome</keyword>
<dbReference type="STRING" id="268407.PWYN_03185"/>
<comment type="caution">
    <text evidence="2">The sequence shown here is derived from an EMBL/GenBank/DDBJ whole genome shotgun (WGS) entry which is preliminary data.</text>
</comment>
<dbReference type="Gene3D" id="1.10.260.40">
    <property type="entry name" value="lambda repressor-like DNA-binding domains"/>
    <property type="match status" value="1"/>
</dbReference>
<dbReference type="Pfam" id="PF01381">
    <property type="entry name" value="HTH_3"/>
    <property type="match status" value="1"/>
</dbReference>
<evidence type="ECO:0000259" key="1">
    <source>
        <dbReference type="PROSITE" id="PS50943"/>
    </source>
</evidence>
<dbReference type="SUPFAM" id="SSF47413">
    <property type="entry name" value="lambda repressor-like DNA-binding domains"/>
    <property type="match status" value="1"/>
</dbReference>
<evidence type="ECO:0000313" key="2">
    <source>
        <dbReference type="EMBL" id="KGE18483.1"/>
    </source>
</evidence>
<dbReference type="AlphaFoldDB" id="A0A098M8V5"/>
<accession>A0A098M8V5</accession>
<organism evidence="2 3">
    <name type="scientific">Paenibacillus wynnii</name>
    <dbReference type="NCBI Taxonomy" id="268407"/>
    <lineage>
        <taxon>Bacteria</taxon>
        <taxon>Bacillati</taxon>
        <taxon>Bacillota</taxon>
        <taxon>Bacilli</taxon>
        <taxon>Bacillales</taxon>
        <taxon>Paenibacillaceae</taxon>
        <taxon>Paenibacillus</taxon>
    </lineage>
</organism>
<reference evidence="2 3" key="2">
    <citation type="submission" date="2014-10" db="EMBL/GenBank/DDBJ databases">
        <title>Comparative genomics of the Paenibacillus odorifer group.</title>
        <authorList>
            <person name="Tsai Y.-C."/>
            <person name="Martin N."/>
            <person name="Korlach J."/>
            <person name="Wiedmann M."/>
        </authorList>
    </citation>
    <scope>NUCLEOTIDE SEQUENCE [LARGE SCALE GENOMIC DNA]</scope>
    <source>
        <strain evidence="2 3">DSM 18334</strain>
    </source>
</reference>
<dbReference type="SMART" id="SM00530">
    <property type="entry name" value="HTH_XRE"/>
    <property type="match status" value="1"/>
</dbReference>
<proteinExistence type="predicted"/>
<dbReference type="RefSeq" id="WP_036648404.1">
    <property type="nucleotide sequence ID" value="NZ_JQCR01000002.1"/>
</dbReference>